<dbReference type="Pfam" id="PF08548">
    <property type="entry name" value="Peptidase_M10_C"/>
    <property type="match status" value="1"/>
</dbReference>
<evidence type="ECO:0000256" key="2">
    <source>
        <dbReference type="ARBA" id="ARBA00004370"/>
    </source>
</evidence>
<dbReference type="PANTHER" id="PTHR38340:SF1">
    <property type="entry name" value="S-LAYER PROTEIN"/>
    <property type="match status" value="1"/>
</dbReference>
<keyword evidence="6" id="KW-0677">Repeat</keyword>
<organism evidence="10 11">
    <name type="scientific">Pacificibacter maritimus</name>
    <dbReference type="NCBI Taxonomy" id="762213"/>
    <lineage>
        <taxon>Bacteria</taxon>
        <taxon>Pseudomonadati</taxon>
        <taxon>Pseudomonadota</taxon>
        <taxon>Alphaproteobacteria</taxon>
        <taxon>Rhodobacterales</taxon>
        <taxon>Roseobacteraceae</taxon>
        <taxon>Pacificibacter</taxon>
    </lineage>
</organism>
<dbReference type="Proteomes" id="UP000269689">
    <property type="component" value="Unassembled WGS sequence"/>
</dbReference>
<protein>
    <submittedName>
        <fullName evidence="10">Hemolysin type calcium-binding protein</fullName>
    </submittedName>
</protein>
<feature type="domain" description="Peptidase M10 serralysin C-terminal" evidence="9">
    <location>
        <begin position="15"/>
        <end position="157"/>
    </location>
</feature>
<dbReference type="PRINTS" id="PR01488">
    <property type="entry name" value="RTXTOXINA"/>
</dbReference>
<evidence type="ECO:0000256" key="8">
    <source>
        <dbReference type="ARBA" id="ARBA00023136"/>
    </source>
</evidence>
<name>A0A3N4UQI7_9RHOB</name>
<dbReference type="SUPFAM" id="SSF51120">
    <property type="entry name" value="beta-Roll"/>
    <property type="match status" value="3"/>
</dbReference>
<gene>
    <name evidence="10" type="ORF">EDD53_0025</name>
</gene>
<dbReference type="RefSeq" id="WP_170162646.1">
    <property type="nucleotide sequence ID" value="NZ_RKQK01000001.1"/>
</dbReference>
<comment type="caution">
    <text evidence="10">The sequence shown here is derived from an EMBL/GenBank/DDBJ whole genome shotgun (WGS) entry which is preliminary data.</text>
</comment>
<dbReference type="InterPro" id="IPR011049">
    <property type="entry name" value="Serralysin-like_metalloprot_C"/>
</dbReference>
<dbReference type="PANTHER" id="PTHR38340">
    <property type="entry name" value="S-LAYER PROTEIN"/>
    <property type="match status" value="1"/>
</dbReference>
<dbReference type="InterPro" id="IPR001343">
    <property type="entry name" value="Hemolysn_Ca-bd"/>
</dbReference>
<dbReference type="AlphaFoldDB" id="A0A3N4UQI7"/>
<evidence type="ECO:0000313" key="11">
    <source>
        <dbReference type="Proteomes" id="UP000269689"/>
    </source>
</evidence>
<dbReference type="GO" id="GO:0005615">
    <property type="term" value="C:extracellular space"/>
    <property type="evidence" value="ECO:0007669"/>
    <property type="project" value="InterPro"/>
</dbReference>
<sequence length="537" mass="57733">MQGHMMDRFNGTYRDDTLTLDGQSASVHGWAGNDVISVLDSAGMSELWGGRGDDTLIASVPGSGQIHMGGGDGNDTIVMDVTNQSGAQGHHVYGGKGADKFVFTNVDQADVPTIGRIDDFDASQDSLWIEDSEIDLYNLPDGVELVMYQDQYWLKIGDNVVYALEGARDGGEERHFSDFPSSVDDLERVTWQDNVNYVPIELYEDEVAELNALYATYAGTAEGTEEDDWIYDDNLDRFAADGDQIVTADSTIRAGAGDDVIDAGKGDDRVYGQDGDDLIAGGQDSDMLFGGRGNDHLWGGSENDQLYGGQGDDTLFGGSGNDVLDGSIGADTLYADRGDDRLYGGGGNDEMHGGTGNDRLIAGRGNDVLHGGEGMDQLYGNRGSDILYGDGGNDRLCGADGNDALFGGNGADILNGGSGDDVLVGGAGRDLMWGGQGQDVFAFGENDLASWGGLSGTRSEKMAELDLVKDFKLGEDRISFEAMEGVKSMQDIKVWATKEDENLMYTLQIKDTNERFLIDVEDDTKWSDMMSEDNFDF</sequence>
<evidence type="ECO:0000256" key="1">
    <source>
        <dbReference type="ARBA" id="ARBA00001913"/>
    </source>
</evidence>
<comment type="cofactor">
    <cofactor evidence="1">
        <name>Ca(2+)</name>
        <dbReference type="ChEBI" id="CHEBI:29108"/>
    </cofactor>
</comment>
<evidence type="ECO:0000256" key="5">
    <source>
        <dbReference type="ARBA" id="ARBA00022656"/>
    </source>
</evidence>
<evidence type="ECO:0000256" key="4">
    <source>
        <dbReference type="ARBA" id="ARBA00022525"/>
    </source>
</evidence>
<evidence type="ECO:0000256" key="7">
    <source>
        <dbReference type="ARBA" id="ARBA00023026"/>
    </source>
</evidence>
<proteinExistence type="predicted"/>
<keyword evidence="5" id="KW-0800">Toxin</keyword>
<dbReference type="InterPro" id="IPR050557">
    <property type="entry name" value="RTX_toxin/Mannuronan_C5-epim"/>
</dbReference>
<dbReference type="Gene3D" id="2.150.10.10">
    <property type="entry name" value="Serralysin-like metalloprotease, C-terminal"/>
    <property type="match status" value="4"/>
</dbReference>
<evidence type="ECO:0000313" key="10">
    <source>
        <dbReference type="EMBL" id="RPE70915.1"/>
    </source>
</evidence>
<evidence type="ECO:0000256" key="3">
    <source>
        <dbReference type="ARBA" id="ARBA00004613"/>
    </source>
</evidence>
<dbReference type="PROSITE" id="PS00330">
    <property type="entry name" value="HEMOLYSIN_CALCIUM"/>
    <property type="match status" value="3"/>
</dbReference>
<dbReference type="InterPro" id="IPR013858">
    <property type="entry name" value="Peptidase_M10B_C"/>
</dbReference>
<dbReference type="InterPro" id="IPR018511">
    <property type="entry name" value="Hemolysin-typ_Ca-bd_CS"/>
</dbReference>
<dbReference type="GO" id="GO:0090729">
    <property type="term" value="F:toxin activity"/>
    <property type="evidence" value="ECO:0007669"/>
    <property type="project" value="UniProtKB-KW"/>
</dbReference>
<comment type="subcellular location">
    <subcellularLocation>
        <location evidence="2">Membrane</location>
    </subcellularLocation>
    <subcellularLocation>
        <location evidence="3">Secreted</location>
    </subcellularLocation>
</comment>
<evidence type="ECO:0000256" key="6">
    <source>
        <dbReference type="ARBA" id="ARBA00022737"/>
    </source>
</evidence>
<dbReference type="EMBL" id="RKQK01000001">
    <property type="protein sequence ID" value="RPE70915.1"/>
    <property type="molecule type" value="Genomic_DNA"/>
</dbReference>
<dbReference type="InterPro" id="IPR003995">
    <property type="entry name" value="RTX_toxin_determinant-A"/>
</dbReference>
<dbReference type="GO" id="GO:0016020">
    <property type="term" value="C:membrane"/>
    <property type="evidence" value="ECO:0007669"/>
    <property type="project" value="UniProtKB-SubCell"/>
</dbReference>
<dbReference type="PRINTS" id="PR00313">
    <property type="entry name" value="CABNDNGRPT"/>
</dbReference>
<dbReference type="GO" id="GO:0005509">
    <property type="term" value="F:calcium ion binding"/>
    <property type="evidence" value="ECO:0007669"/>
    <property type="project" value="InterPro"/>
</dbReference>
<reference evidence="10 11" key="1">
    <citation type="submission" date="2018-11" db="EMBL/GenBank/DDBJ databases">
        <title>Genomic Encyclopedia of Type Strains, Phase IV (KMG-IV): sequencing the most valuable type-strain genomes for metagenomic binning, comparative biology and taxonomic classification.</title>
        <authorList>
            <person name="Goeker M."/>
        </authorList>
    </citation>
    <scope>NUCLEOTIDE SEQUENCE [LARGE SCALE GENOMIC DNA]</scope>
    <source>
        <strain evidence="10 11">DSM 104731</strain>
    </source>
</reference>
<keyword evidence="8" id="KW-0472">Membrane</keyword>
<accession>A0A3N4UQI7</accession>
<evidence type="ECO:0000259" key="9">
    <source>
        <dbReference type="Pfam" id="PF08548"/>
    </source>
</evidence>
<dbReference type="Pfam" id="PF00353">
    <property type="entry name" value="HemolysinCabind"/>
    <property type="match status" value="6"/>
</dbReference>
<keyword evidence="4" id="KW-0964">Secreted</keyword>
<keyword evidence="11" id="KW-1185">Reference proteome</keyword>
<keyword evidence="7" id="KW-0843">Virulence</keyword>